<dbReference type="Gene3D" id="3.30.450.330">
    <property type="match status" value="1"/>
</dbReference>
<dbReference type="InterPro" id="IPR050515">
    <property type="entry name" value="Beta-lactam/transpept"/>
</dbReference>
<accession>A0ABP7CXR3</accession>
<dbReference type="InterPro" id="IPR012338">
    <property type="entry name" value="Beta-lactam/transpept-like"/>
</dbReference>
<sequence>MARSDSRFKSVDAAESLDPRRLRIGLALCLAMLLALTGRLFFVQGLDPEAVAQEAASSRTRTQLIAPTRGDILDSEGRAFATSVIRYDLVIDQKWYKEEFDRRNPETGERESARMDEAIDQLSTIVGQETETLRGSIVPADPDDPKRYSVVAKGVTPETKESVMDLGIPGLLAERTSDRQYPNGSVAGTLLGFLSAADPNKAGQNSGAEGLELTQNDILAGTPGERKFEVGADGVRIPTAPSTTTPAIDGKDLQLTINHDVQWAAQEAVMAKQEQFDPDWVSAVVLDVKTGEIRAIADSRSVDPNDPAAVDARYRTSTALTQAFEPGSTGKLLTFAAALEEGVVEPEEAFTVPNAYTVQNETINDSLKHATYPMTAAGIFARSYNTGTVMIGERLSNEQRYDWFKKFGVGEEINMGGLPVAEGIFVDPSSWDRRQQFTTMFGQGYTQTVLHTAQMFQAIANGGEMIEPSLIDAYIGPDGAREEVDPHAPERVVSKETADVMMRMMETVVTDGTAQGAAIDGYRVGGKTGTGQAADPEGGGYDGHTSSFAGVAPLDDPRFAVIVTMHRPQGNWRDWHVTDTFKTIMEATLNTYDVPPSDSKPNPYRAFVGDQQKYGWE</sequence>
<dbReference type="RefSeq" id="WP_344879934.1">
    <property type="nucleotide sequence ID" value="NZ_BAABCJ010000001.1"/>
</dbReference>
<keyword evidence="4" id="KW-1133">Transmembrane helix</keyword>
<dbReference type="PANTHER" id="PTHR30627:SF1">
    <property type="entry name" value="PEPTIDOGLYCAN D,D-TRANSPEPTIDASE FTSI"/>
    <property type="match status" value="1"/>
</dbReference>
<dbReference type="InterPro" id="IPR036138">
    <property type="entry name" value="PBP_dimer_sf"/>
</dbReference>
<keyword evidence="3 4" id="KW-0472">Membrane</keyword>
<dbReference type="InterPro" id="IPR001460">
    <property type="entry name" value="PCN-bd_Tpept"/>
</dbReference>
<dbReference type="SUPFAM" id="SSF56601">
    <property type="entry name" value="beta-lactamase/transpeptidase-like"/>
    <property type="match status" value="1"/>
</dbReference>
<dbReference type="InterPro" id="IPR005311">
    <property type="entry name" value="PBP_dimer"/>
</dbReference>
<evidence type="ECO:0000256" key="4">
    <source>
        <dbReference type="SAM" id="Phobius"/>
    </source>
</evidence>
<keyword evidence="4" id="KW-0812">Transmembrane</keyword>
<proteinExistence type="inferred from homology"/>
<evidence type="ECO:0000313" key="7">
    <source>
        <dbReference type="EMBL" id="GAA3696487.1"/>
    </source>
</evidence>
<dbReference type="EMBL" id="BAABCJ010000001">
    <property type="protein sequence ID" value="GAA3696487.1"/>
    <property type="molecule type" value="Genomic_DNA"/>
</dbReference>
<dbReference type="Gene3D" id="3.90.1310.10">
    <property type="entry name" value="Penicillin-binding protein 2a (Domain 2)"/>
    <property type="match status" value="1"/>
</dbReference>
<dbReference type="Gene3D" id="3.40.710.10">
    <property type="entry name" value="DD-peptidase/beta-lactamase superfamily"/>
    <property type="match status" value="1"/>
</dbReference>
<evidence type="ECO:0000256" key="3">
    <source>
        <dbReference type="ARBA" id="ARBA00023136"/>
    </source>
</evidence>
<dbReference type="Pfam" id="PF00905">
    <property type="entry name" value="Transpeptidase"/>
    <property type="match status" value="1"/>
</dbReference>
<dbReference type="SUPFAM" id="SSF56519">
    <property type="entry name" value="Penicillin binding protein dimerisation domain"/>
    <property type="match status" value="1"/>
</dbReference>
<comment type="similarity">
    <text evidence="2">Belongs to the transpeptidase family.</text>
</comment>
<dbReference type="PANTHER" id="PTHR30627">
    <property type="entry name" value="PEPTIDOGLYCAN D,D-TRANSPEPTIDASE"/>
    <property type="match status" value="1"/>
</dbReference>
<comment type="subcellular location">
    <subcellularLocation>
        <location evidence="1">Membrane</location>
    </subcellularLocation>
</comment>
<comment type="caution">
    <text evidence="7">The sequence shown here is derived from an EMBL/GenBank/DDBJ whole genome shotgun (WGS) entry which is preliminary data.</text>
</comment>
<feature type="domain" description="Penicillin-binding protein dimerisation" evidence="6">
    <location>
        <begin position="65"/>
        <end position="238"/>
    </location>
</feature>
<dbReference type="Proteomes" id="UP001501536">
    <property type="component" value="Unassembled WGS sequence"/>
</dbReference>
<dbReference type="Pfam" id="PF03717">
    <property type="entry name" value="PBP_dimer"/>
    <property type="match status" value="1"/>
</dbReference>
<evidence type="ECO:0000313" key="8">
    <source>
        <dbReference type="Proteomes" id="UP001501536"/>
    </source>
</evidence>
<evidence type="ECO:0000256" key="1">
    <source>
        <dbReference type="ARBA" id="ARBA00004370"/>
    </source>
</evidence>
<name>A0ABP7CXR3_9MICC</name>
<gene>
    <name evidence="7" type="ORF">GCM10022377_06680</name>
</gene>
<evidence type="ECO:0000256" key="2">
    <source>
        <dbReference type="ARBA" id="ARBA00007171"/>
    </source>
</evidence>
<evidence type="ECO:0000259" key="5">
    <source>
        <dbReference type="Pfam" id="PF00905"/>
    </source>
</evidence>
<feature type="domain" description="Penicillin-binding protein transpeptidase" evidence="5">
    <location>
        <begin position="282"/>
        <end position="586"/>
    </location>
</feature>
<reference evidence="8" key="1">
    <citation type="journal article" date="2019" name="Int. J. Syst. Evol. Microbiol.">
        <title>The Global Catalogue of Microorganisms (GCM) 10K type strain sequencing project: providing services to taxonomists for standard genome sequencing and annotation.</title>
        <authorList>
            <consortium name="The Broad Institute Genomics Platform"/>
            <consortium name="The Broad Institute Genome Sequencing Center for Infectious Disease"/>
            <person name="Wu L."/>
            <person name="Ma J."/>
        </authorList>
    </citation>
    <scope>NUCLEOTIDE SEQUENCE [LARGE SCALE GENOMIC DNA]</scope>
    <source>
        <strain evidence="8">JCM 16961</strain>
    </source>
</reference>
<evidence type="ECO:0000259" key="6">
    <source>
        <dbReference type="Pfam" id="PF03717"/>
    </source>
</evidence>
<keyword evidence="8" id="KW-1185">Reference proteome</keyword>
<protein>
    <submittedName>
        <fullName evidence="7">Penicillin-binding protein 2</fullName>
    </submittedName>
</protein>
<feature type="transmembrane region" description="Helical" evidence="4">
    <location>
        <begin position="21"/>
        <end position="42"/>
    </location>
</feature>
<organism evidence="7 8">
    <name type="scientific">Zhihengliuella alba</name>
    <dbReference type="NCBI Taxonomy" id="547018"/>
    <lineage>
        <taxon>Bacteria</taxon>
        <taxon>Bacillati</taxon>
        <taxon>Actinomycetota</taxon>
        <taxon>Actinomycetes</taxon>
        <taxon>Micrococcales</taxon>
        <taxon>Micrococcaceae</taxon>
        <taxon>Zhihengliuella</taxon>
    </lineage>
</organism>